<evidence type="ECO:0000313" key="2">
    <source>
        <dbReference type="Proteomes" id="UP000287033"/>
    </source>
</evidence>
<comment type="caution">
    <text evidence="1">The sequence shown here is derived from an EMBL/GenBank/DDBJ whole genome shotgun (WGS) entry which is preliminary data.</text>
</comment>
<gene>
    <name evidence="1" type="ORF">chiPu_0014776</name>
</gene>
<reference evidence="1 2" key="1">
    <citation type="journal article" date="2018" name="Nat. Ecol. Evol.">
        <title>Shark genomes provide insights into elasmobranch evolution and the origin of vertebrates.</title>
        <authorList>
            <person name="Hara Y"/>
            <person name="Yamaguchi K"/>
            <person name="Onimaru K"/>
            <person name="Kadota M"/>
            <person name="Koyanagi M"/>
            <person name="Keeley SD"/>
            <person name="Tatsumi K"/>
            <person name="Tanaka K"/>
            <person name="Motone F"/>
            <person name="Kageyama Y"/>
            <person name="Nozu R"/>
            <person name="Adachi N"/>
            <person name="Nishimura O"/>
            <person name="Nakagawa R"/>
            <person name="Tanegashima C"/>
            <person name="Kiyatake I"/>
            <person name="Matsumoto R"/>
            <person name="Murakumo K"/>
            <person name="Nishida K"/>
            <person name="Terakita A"/>
            <person name="Kuratani S"/>
            <person name="Sato K"/>
            <person name="Hyodo S Kuraku.S."/>
        </authorList>
    </citation>
    <scope>NUCLEOTIDE SEQUENCE [LARGE SCALE GENOMIC DNA]</scope>
</reference>
<dbReference type="AlphaFoldDB" id="A0A401T0V6"/>
<organism evidence="1 2">
    <name type="scientific">Chiloscyllium punctatum</name>
    <name type="common">Brownbanded bambooshark</name>
    <name type="synonym">Hemiscyllium punctatum</name>
    <dbReference type="NCBI Taxonomy" id="137246"/>
    <lineage>
        <taxon>Eukaryota</taxon>
        <taxon>Metazoa</taxon>
        <taxon>Chordata</taxon>
        <taxon>Craniata</taxon>
        <taxon>Vertebrata</taxon>
        <taxon>Chondrichthyes</taxon>
        <taxon>Elasmobranchii</taxon>
        <taxon>Galeomorphii</taxon>
        <taxon>Galeoidea</taxon>
        <taxon>Orectolobiformes</taxon>
        <taxon>Hemiscylliidae</taxon>
        <taxon>Chiloscyllium</taxon>
    </lineage>
</organism>
<protein>
    <submittedName>
        <fullName evidence="1">Uncharacterized protein</fullName>
    </submittedName>
</protein>
<proteinExistence type="predicted"/>
<dbReference type="EMBL" id="BEZZ01000805">
    <property type="protein sequence ID" value="GCC36283.1"/>
    <property type="molecule type" value="Genomic_DNA"/>
</dbReference>
<accession>A0A401T0V6</accession>
<dbReference type="Proteomes" id="UP000287033">
    <property type="component" value="Unassembled WGS sequence"/>
</dbReference>
<keyword evidence="2" id="KW-1185">Reference proteome</keyword>
<sequence length="93" mass="10634">MEDVNQAVKAMDVKTAAGPDRFEGESVAVKMYKFSKLKVLEKIWNPNINRQLGEDGIIVEDIKEEMEECSKLLDRPNPTHLRHKLGLKLKITN</sequence>
<evidence type="ECO:0000313" key="1">
    <source>
        <dbReference type="EMBL" id="GCC36283.1"/>
    </source>
</evidence>
<name>A0A401T0V6_CHIPU</name>